<dbReference type="InterPro" id="IPR051010">
    <property type="entry name" value="BCAA_transport"/>
</dbReference>
<keyword evidence="3" id="KW-0813">Transport</keyword>
<dbReference type="PANTHER" id="PTHR30483">
    <property type="entry name" value="LEUCINE-SPECIFIC-BINDING PROTEIN"/>
    <property type="match status" value="1"/>
</dbReference>
<evidence type="ECO:0000313" key="6">
    <source>
        <dbReference type="Proteomes" id="UP000434582"/>
    </source>
</evidence>
<comment type="similarity">
    <text evidence="1">Belongs to the leucine-binding protein family.</text>
</comment>
<dbReference type="EMBL" id="WIVE01000057">
    <property type="protein sequence ID" value="MQX37822.1"/>
    <property type="molecule type" value="Genomic_DNA"/>
</dbReference>
<accession>A0A7X2D5M2</accession>
<feature type="domain" description="Leucine-binding protein" evidence="4">
    <location>
        <begin position="35"/>
        <end position="361"/>
    </location>
</feature>
<evidence type="ECO:0000256" key="1">
    <source>
        <dbReference type="ARBA" id="ARBA00010062"/>
    </source>
</evidence>
<comment type="caution">
    <text evidence="5">The sequence shown here is derived from an EMBL/GenBank/DDBJ whole genome shotgun (WGS) entry which is preliminary data.</text>
</comment>
<protein>
    <submittedName>
        <fullName evidence="5">ABC transporter substrate-binding protein</fullName>
    </submittedName>
</protein>
<dbReference type="Proteomes" id="UP000434582">
    <property type="component" value="Unassembled WGS sequence"/>
</dbReference>
<sequence>MTRGRWPVRHPIGSALLGLGLFLLAGCEDPPGLVIGAVLPMTGPAGSVGEDIRDGLALAIEDINARGGAAGGPVVLVLHDAAGSAQATLAAYDAVRAADPPPDVLVAGTSGVSMALRDRAEADGQLLFGLVASAPDLTAGTRSVYRYFPTAEQELPILADVLPDSVKTLTVFHQDDPYGTAVFDQIETRLGPRGMAITGLSFSLGRTDFDALVANTPEPEAVAVVGFAGPILGVLGALRAQGFDGPVVSTTTATLPEVVRDPVADGVRVVAPAIYNRNYAFADDVRTRFETRHDRPFNQYVANGYDFAMMVAGLMEGGPTGQTDLRAQLQDGFLYSGLFGNVSLEAGQQDIAFPLFPARISDGRLIYR</sequence>
<dbReference type="Gene3D" id="3.40.50.2300">
    <property type="match status" value="2"/>
</dbReference>
<dbReference type="OrthoDB" id="9768386at2"/>
<name>A0A7X2D5M2_9PROT</name>
<evidence type="ECO:0000256" key="2">
    <source>
        <dbReference type="ARBA" id="ARBA00022729"/>
    </source>
</evidence>
<dbReference type="InterPro" id="IPR028081">
    <property type="entry name" value="Leu-bd"/>
</dbReference>
<dbReference type="GO" id="GO:0006865">
    <property type="term" value="P:amino acid transport"/>
    <property type="evidence" value="ECO:0007669"/>
    <property type="project" value="UniProtKB-KW"/>
</dbReference>
<dbReference type="RefSeq" id="WP_153345694.1">
    <property type="nucleotide sequence ID" value="NZ_WIVE01000057.1"/>
</dbReference>
<dbReference type="AlphaFoldDB" id="A0A7X2D5M2"/>
<reference evidence="5 6" key="1">
    <citation type="submission" date="2019-10" db="EMBL/GenBank/DDBJ databases">
        <title>Draft whole-genome sequence of the purple nonsulfur photosynthetic bacterium Roseospira navarrensis DSM 15114.</title>
        <authorList>
            <person name="Kyndt J.A."/>
            <person name="Meyer T.E."/>
        </authorList>
    </citation>
    <scope>NUCLEOTIDE SEQUENCE [LARGE SCALE GENOMIC DNA]</scope>
    <source>
        <strain evidence="5 6">DSM 15114</strain>
    </source>
</reference>
<dbReference type="PANTHER" id="PTHR30483:SF6">
    <property type="entry name" value="PERIPLASMIC BINDING PROTEIN OF ABC TRANSPORTER FOR NATURAL AMINO ACIDS"/>
    <property type="match status" value="1"/>
</dbReference>
<evidence type="ECO:0000259" key="4">
    <source>
        <dbReference type="Pfam" id="PF13458"/>
    </source>
</evidence>
<keyword evidence="6" id="KW-1185">Reference proteome</keyword>
<organism evidence="5 6">
    <name type="scientific">Roseospira navarrensis</name>
    <dbReference type="NCBI Taxonomy" id="140058"/>
    <lineage>
        <taxon>Bacteria</taxon>
        <taxon>Pseudomonadati</taxon>
        <taxon>Pseudomonadota</taxon>
        <taxon>Alphaproteobacteria</taxon>
        <taxon>Rhodospirillales</taxon>
        <taxon>Rhodospirillaceae</taxon>
        <taxon>Roseospira</taxon>
    </lineage>
</organism>
<keyword evidence="2" id="KW-0732">Signal</keyword>
<evidence type="ECO:0000313" key="5">
    <source>
        <dbReference type="EMBL" id="MQX37822.1"/>
    </source>
</evidence>
<keyword evidence="3" id="KW-0029">Amino-acid transport</keyword>
<dbReference type="SUPFAM" id="SSF53822">
    <property type="entry name" value="Periplasmic binding protein-like I"/>
    <property type="match status" value="1"/>
</dbReference>
<dbReference type="PROSITE" id="PS51257">
    <property type="entry name" value="PROKAR_LIPOPROTEIN"/>
    <property type="match status" value="1"/>
</dbReference>
<gene>
    <name evidence="5" type="ORF">GHC57_14980</name>
</gene>
<dbReference type="InterPro" id="IPR028082">
    <property type="entry name" value="Peripla_BP_I"/>
</dbReference>
<evidence type="ECO:0000256" key="3">
    <source>
        <dbReference type="ARBA" id="ARBA00022970"/>
    </source>
</evidence>
<dbReference type="Pfam" id="PF13458">
    <property type="entry name" value="Peripla_BP_6"/>
    <property type="match status" value="1"/>
</dbReference>
<proteinExistence type="inferred from homology"/>